<dbReference type="HOGENOM" id="CLU_2739149_0_0_6"/>
<dbReference type="STRING" id="406818.XBJ1_2792"/>
<dbReference type="Proteomes" id="UP000002045">
    <property type="component" value="Chromosome"/>
</dbReference>
<dbReference type="KEGG" id="xbo:XBJ1_2792"/>
<evidence type="ECO:0000313" key="2">
    <source>
        <dbReference type="Proteomes" id="UP000002045"/>
    </source>
</evidence>
<name>D3V7V4_XENBS</name>
<accession>D3V7V4</accession>
<proteinExistence type="predicted"/>
<reference evidence="1" key="1">
    <citation type="journal article" date="2011" name="PLoS ONE">
        <title>The entomopathogenic bacterial endosymbionts xenorhabdus and photorhabdus: convergent lifestyles from divergent genomes.</title>
        <authorList>
            <person name="Chaston J.M."/>
            <person name="Suen G."/>
            <person name="Tucker S.L."/>
            <person name="Andersen A.W."/>
            <person name="Bhasin A."/>
            <person name="Bode E."/>
            <person name="Bode H.B."/>
            <person name="Brachmann A.O."/>
            <person name="Cowles C.E."/>
            <person name="Cowles K.N."/>
            <person name="Darby C."/>
            <person name="de Leon L."/>
            <person name="Drace K."/>
            <person name="Du Z."/>
            <person name="Givaudan A."/>
            <person name="Herbert Tran E.E."/>
            <person name="Jewell K.A."/>
            <person name="Knack J.J."/>
            <person name="Krasomil-Osterfeld K.C."/>
            <person name="Kukor R."/>
            <person name="Lanois A."/>
            <person name="Latreille P."/>
            <person name="Leimgruber N.K."/>
            <person name="Lipke C.M."/>
            <person name="Liu R."/>
            <person name="Lu X."/>
            <person name="Martens E.C."/>
            <person name="Marri P.R."/>
            <person name="Medigue C."/>
            <person name="Menard M.L."/>
            <person name="Miller N.M."/>
            <person name="Morales-Soto N."/>
            <person name="Norton S."/>
            <person name="Ogier J.C."/>
            <person name="Orchard S.S."/>
            <person name="Park D."/>
            <person name="Park Y."/>
            <person name="Qurollo B.A."/>
            <person name="Sugar D.R."/>
            <person name="Richards G.R."/>
            <person name="Rouy Z."/>
            <person name="Slominski B."/>
            <person name="Slominski K."/>
            <person name="Snyder H."/>
            <person name="Tjaden B.C."/>
            <person name="van der Hoeven R."/>
            <person name="Welch R.D."/>
            <person name="Wheeler C."/>
            <person name="Xiang B."/>
            <person name="Barbazuk B."/>
            <person name="Gaudriault S."/>
            <person name="Goodner B."/>
            <person name="Slater S.C."/>
            <person name="Forst S."/>
            <person name="Goldman B.S."/>
            <person name="Goodrich-Blair H."/>
        </authorList>
    </citation>
    <scope>NUCLEOTIDE SEQUENCE [LARGE SCALE GENOMIC DNA]</scope>
    <source>
        <strain evidence="1">SS-2004</strain>
    </source>
</reference>
<gene>
    <name evidence="1" type="ordered locus">XBJ1_2792</name>
</gene>
<dbReference type="EMBL" id="FN667741">
    <property type="protein sequence ID" value="CBJ81916.1"/>
    <property type="molecule type" value="Genomic_DNA"/>
</dbReference>
<organism evidence="1 2">
    <name type="scientific">Xenorhabdus bovienii (strain SS-2004)</name>
    <name type="common">Xenorhabdus nematophila subsp. bovienii</name>
    <dbReference type="NCBI Taxonomy" id="406818"/>
    <lineage>
        <taxon>Bacteria</taxon>
        <taxon>Pseudomonadati</taxon>
        <taxon>Pseudomonadota</taxon>
        <taxon>Gammaproteobacteria</taxon>
        <taxon>Enterobacterales</taxon>
        <taxon>Morganellaceae</taxon>
        <taxon>Xenorhabdus</taxon>
    </lineage>
</organism>
<dbReference type="AlphaFoldDB" id="D3V7V4"/>
<protein>
    <submittedName>
        <fullName evidence="1">Uncharacterized protein</fullName>
    </submittedName>
</protein>
<evidence type="ECO:0000313" key="1">
    <source>
        <dbReference type="EMBL" id="CBJ81916.1"/>
    </source>
</evidence>
<sequence>MLMSVADRLKLRLIHVNNLSSTHRALVINILNNCKVSKSVNNRVRVDYYLIYFINIENLWGVGKALQTLQN</sequence>